<organism evidence="2 3">
    <name type="scientific">Vibrio parahaemolyticus</name>
    <dbReference type="NCBI Taxonomy" id="670"/>
    <lineage>
        <taxon>Bacteria</taxon>
        <taxon>Pseudomonadati</taxon>
        <taxon>Pseudomonadota</taxon>
        <taxon>Gammaproteobacteria</taxon>
        <taxon>Vibrionales</taxon>
        <taxon>Vibrionaceae</taxon>
        <taxon>Vibrio</taxon>
    </lineage>
</organism>
<evidence type="ECO:0008006" key="4">
    <source>
        <dbReference type="Google" id="ProtNLM"/>
    </source>
</evidence>
<name>A0AAW8Q2P6_VIBPH</name>
<evidence type="ECO:0000313" key="3">
    <source>
        <dbReference type="Proteomes" id="UP001253193"/>
    </source>
</evidence>
<dbReference type="Proteomes" id="UP001253193">
    <property type="component" value="Unassembled WGS sequence"/>
</dbReference>
<evidence type="ECO:0000313" key="2">
    <source>
        <dbReference type="EMBL" id="MDS1820753.1"/>
    </source>
</evidence>
<dbReference type="RefSeq" id="WP_311019530.1">
    <property type="nucleotide sequence ID" value="NZ_JAUHGG010000003.1"/>
</dbReference>
<sequence>MTRLLIFIFFFWCVIAELISDIISENLPEFAIFTAIFVASMIPLVASKFFKKGAEEQAERNSSITTALSFAVISPLFVSFIIAVGYYDDLNMYTILQNGNKIEFLDAVTFSVSEALNLLKYWNLYCFAALFWIFVFCGIGLDNDNGIVSRGLADGKLLSGRCKEYRAYGLSFSINVTVIMCAVAFFCNLFDDVTERKVYRVDIQIDQELFPYLSEQCGDAGYIRYSKGELGCDSKTISDAYSATIDDIFANQFQKAEDVIEKLYLAELHFVWGKDSTIADYSAFLSIPADNAPPSASPSEYLSAMNEFFNKAQNEIKNIALKEREKEIYATEWNKMAIN</sequence>
<reference evidence="2" key="1">
    <citation type="submission" date="2023-06" db="EMBL/GenBank/DDBJ databases">
        <title>Genomic Diversity of Vibrio spp. and Metagenomic Analysis of Pathogens in Florida Gulf Coastal Waters Following Hurricane Ian.</title>
        <authorList>
            <person name="Brumfield K.D."/>
        </authorList>
    </citation>
    <scope>NUCLEOTIDE SEQUENCE</scope>
    <source>
        <strain evidence="2">WBS2B-138</strain>
    </source>
</reference>
<accession>A0AAW8Q2P6</accession>
<feature type="transmembrane region" description="Helical" evidence="1">
    <location>
        <begin position="62"/>
        <end position="87"/>
    </location>
</feature>
<gene>
    <name evidence="2" type="ORF">QX249_08785</name>
</gene>
<keyword evidence="1" id="KW-0472">Membrane</keyword>
<proteinExistence type="predicted"/>
<evidence type="ECO:0000256" key="1">
    <source>
        <dbReference type="SAM" id="Phobius"/>
    </source>
</evidence>
<protein>
    <recommendedName>
        <fullName evidence="4">CvpA family protein</fullName>
    </recommendedName>
</protein>
<keyword evidence="1" id="KW-0812">Transmembrane</keyword>
<dbReference type="EMBL" id="JAUHGG010000003">
    <property type="protein sequence ID" value="MDS1820753.1"/>
    <property type="molecule type" value="Genomic_DNA"/>
</dbReference>
<dbReference type="AlphaFoldDB" id="A0AAW8Q2P6"/>
<comment type="caution">
    <text evidence="2">The sequence shown here is derived from an EMBL/GenBank/DDBJ whole genome shotgun (WGS) entry which is preliminary data.</text>
</comment>
<feature type="transmembrane region" description="Helical" evidence="1">
    <location>
        <begin position="122"/>
        <end position="141"/>
    </location>
</feature>
<feature type="transmembrane region" description="Helical" evidence="1">
    <location>
        <begin position="167"/>
        <end position="186"/>
    </location>
</feature>
<feature type="transmembrane region" description="Helical" evidence="1">
    <location>
        <begin position="30"/>
        <end position="50"/>
    </location>
</feature>
<keyword evidence="1" id="KW-1133">Transmembrane helix</keyword>